<evidence type="ECO:0000256" key="2">
    <source>
        <dbReference type="SAM" id="Phobius"/>
    </source>
</evidence>
<keyword evidence="4" id="KW-1185">Reference proteome</keyword>
<feature type="compositionally biased region" description="Polar residues" evidence="1">
    <location>
        <begin position="71"/>
        <end position="86"/>
    </location>
</feature>
<evidence type="ECO:0000256" key="1">
    <source>
        <dbReference type="SAM" id="MobiDB-lite"/>
    </source>
</evidence>
<keyword evidence="2" id="KW-0812">Transmembrane</keyword>
<proteinExistence type="predicted"/>
<keyword evidence="2" id="KW-1133">Transmembrane helix</keyword>
<name>A0A225AAT3_TALAT</name>
<dbReference type="RefSeq" id="XP_020115934.1">
    <property type="nucleotide sequence ID" value="XM_020263828.1"/>
</dbReference>
<organism evidence="3 4">
    <name type="scientific">Talaromyces atroroseus</name>
    <dbReference type="NCBI Taxonomy" id="1441469"/>
    <lineage>
        <taxon>Eukaryota</taxon>
        <taxon>Fungi</taxon>
        <taxon>Dikarya</taxon>
        <taxon>Ascomycota</taxon>
        <taxon>Pezizomycotina</taxon>
        <taxon>Eurotiomycetes</taxon>
        <taxon>Eurotiomycetidae</taxon>
        <taxon>Eurotiales</taxon>
        <taxon>Trichocomaceae</taxon>
        <taxon>Talaromyces</taxon>
        <taxon>Talaromyces sect. Trachyspermi</taxon>
    </lineage>
</organism>
<dbReference type="OrthoDB" id="2157498at2759"/>
<feature type="transmembrane region" description="Helical" evidence="2">
    <location>
        <begin position="412"/>
        <end position="436"/>
    </location>
</feature>
<feature type="region of interest" description="Disordered" evidence="1">
    <location>
        <begin position="63"/>
        <end position="212"/>
    </location>
</feature>
<feature type="region of interest" description="Disordered" evidence="1">
    <location>
        <begin position="224"/>
        <end position="300"/>
    </location>
</feature>
<dbReference type="Proteomes" id="UP000214365">
    <property type="component" value="Unassembled WGS sequence"/>
</dbReference>
<dbReference type="STRING" id="1441469.A0A225AAT3"/>
<dbReference type="EMBL" id="LFMY01000017">
    <property type="protein sequence ID" value="OKL55813.1"/>
    <property type="molecule type" value="Genomic_DNA"/>
</dbReference>
<feature type="region of interest" description="Disordered" evidence="1">
    <location>
        <begin position="1"/>
        <end position="47"/>
    </location>
</feature>
<dbReference type="PANTHER" id="PTHR39400:SF1">
    <property type="entry name" value="PIG-P DOMAIN-CONTAINING PROTEIN"/>
    <property type="match status" value="1"/>
</dbReference>
<feature type="compositionally biased region" description="Low complexity" evidence="1">
    <location>
        <begin position="193"/>
        <end position="212"/>
    </location>
</feature>
<comment type="caution">
    <text evidence="3">The sequence shown here is derived from an EMBL/GenBank/DDBJ whole genome shotgun (WGS) entry which is preliminary data.</text>
</comment>
<evidence type="ECO:0000313" key="4">
    <source>
        <dbReference type="Proteomes" id="UP000214365"/>
    </source>
</evidence>
<feature type="compositionally biased region" description="Polar residues" evidence="1">
    <location>
        <begin position="164"/>
        <end position="179"/>
    </location>
</feature>
<feature type="compositionally biased region" description="Basic residues" evidence="1">
    <location>
        <begin position="117"/>
        <end position="128"/>
    </location>
</feature>
<keyword evidence="2" id="KW-0472">Membrane</keyword>
<accession>A0A225AAT3</accession>
<sequence>MENGDEFSLETPTPIALAHNNEQPEEQYYLTKAAHSSSAGSHKRSGSLLSKLSFLRMSQTLEELPPPSRNLEVTRSASPNCDNENNGLGVGGSRAVGAGGGGGGGSGRAMATAMQQHQRRMRRRKGSLRKTALLGTRLDARERRNSAGSARDQNGYADIENDRGTSSSPLNSGGIVTSPNDEEETPRGSMERNSNGNNVLSSSSSSSYSAYWPRSSRMDRNAAADLDKPGSHVGNTTDEEDNVSPFNHSNRNVGSTDSNTNHNIKDETTAQARPCSASSSSSGIPRLIGATTTTPSSSSDSYFLSHRQAVTAATNATENATIHQQPQQRPQFHRARSPLVTHSSIEMSTNHHVDVGWDYAETEWWGWIILIVTWLVFVVGIGSSFGVWSWAWDVGETPYAPPELEDDPTLPIVGYYPALMVMTAVMAWVWVIVAWVGMKYFKHANISADDG</sequence>
<evidence type="ECO:0000313" key="3">
    <source>
        <dbReference type="EMBL" id="OKL55813.1"/>
    </source>
</evidence>
<reference evidence="3 4" key="1">
    <citation type="submission" date="2015-06" db="EMBL/GenBank/DDBJ databases">
        <title>Talaromyces atroroseus IBT 11181 draft genome.</title>
        <authorList>
            <person name="Rasmussen K.B."/>
            <person name="Rasmussen S."/>
            <person name="Petersen B."/>
            <person name="Sicheritz-Ponten T."/>
            <person name="Mortensen U.H."/>
            <person name="Thrane U."/>
        </authorList>
    </citation>
    <scope>NUCLEOTIDE SEQUENCE [LARGE SCALE GENOMIC DNA]</scope>
    <source>
        <strain evidence="3 4">IBT 11181</strain>
    </source>
</reference>
<gene>
    <name evidence="3" type="ORF">UA08_08933</name>
</gene>
<feature type="compositionally biased region" description="Low complexity" evidence="1">
    <location>
        <begin position="291"/>
        <end position="300"/>
    </location>
</feature>
<dbReference type="GeneID" id="31008689"/>
<dbReference type="PANTHER" id="PTHR39400">
    <property type="entry name" value="YALI0E29227P"/>
    <property type="match status" value="1"/>
</dbReference>
<dbReference type="Pfam" id="PF15159">
    <property type="entry name" value="PIG-Y"/>
    <property type="match status" value="1"/>
</dbReference>
<feature type="transmembrane region" description="Helical" evidence="2">
    <location>
        <begin position="367"/>
        <end position="392"/>
    </location>
</feature>
<feature type="compositionally biased region" description="Polar residues" evidence="1">
    <location>
        <begin position="244"/>
        <end position="262"/>
    </location>
</feature>
<dbReference type="AlphaFoldDB" id="A0A225AAT3"/>
<dbReference type="InterPro" id="IPR029164">
    <property type="entry name" value="PIG-Y"/>
</dbReference>
<feature type="compositionally biased region" description="Gly residues" evidence="1">
    <location>
        <begin position="88"/>
        <end position="107"/>
    </location>
</feature>
<protein>
    <submittedName>
        <fullName evidence="3">Uncharacterized protein</fullName>
    </submittedName>
</protein>